<dbReference type="SUPFAM" id="SSF50630">
    <property type="entry name" value="Acid proteases"/>
    <property type="match status" value="1"/>
</dbReference>
<feature type="domain" description="CCHC-type" evidence="12">
    <location>
        <begin position="190"/>
        <end position="206"/>
    </location>
</feature>
<feature type="compositionally biased region" description="Basic residues" evidence="11">
    <location>
        <begin position="129"/>
        <end position="138"/>
    </location>
</feature>
<evidence type="ECO:0000256" key="11">
    <source>
        <dbReference type="SAM" id="MobiDB-lite"/>
    </source>
</evidence>
<dbReference type="Gene3D" id="4.10.60.10">
    <property type="entry name" value="Zinc finger, CCHC-type"/>
    <property type="match status" value="1"/>
</dbReference>
<evidence type="ECO:0000256" key="5">
    <source>
        <dbReference type="ARBA" id="ARBA00022722"/>
    </source>
</evidence>
<feature type="region of interest" description="Disordered" evidence="11">
    <location>
        <begin position="939"/>
        <end position="1012"/>
    </location>
</feature>
<dbReference type="GO" id="GO:0016787">
    <property type="term" value="F:hydrolase activity"/>
    <property type="evidence" value="ECO:0007669"/>
    <property type="project" value="UniProtKB-KW"/>
</dbReference>
<keyword evidence="9" id="KW-0479">Metal-binding</keyword>
<evidence type="ECO:0000256" key="8">
    <source>
        <dbReference type="ARBA" id="ARBA00022918"/>
    </source>
</evidence>
<evidence type="ECO:0000313" key="14">
    <source>
        <dbReference type="EMBL" id="KEP45514.1"/>
    </source>
</evidence>
<dbReference type="Gene3D" id="3.10.10.10">
    <property type="entry name" value="HIV Type 1 Reverse Transcriptase, subunit A, domain 1"/>
    <property type="match status" value="1"/>
</dbReference>
<dbReference type="Gene3D" id="2.40.70.10">
    <property type="entry name" value="Acid Proteases"/>
    <property type="match status" value="1"/>
</dbReference>
<evidence type="ECO:0000313" key="15">
    <source>
        <dbReference type="Proteomes" id="UP000027456"/>
    </source>
</evidence>
<evidence type="ECO:0000256" key="9">
    <source>
        <dbReference type="PROSITE-ProRule" id="PRU00047"/>
    </source>
</evidence>
<comment type="caution">
    <text evidence="14">The sequence shown here is derived from an EMBL/GenBank/DDBJ whole genome shotgun (WGS) entry which is preliminary data.</text>
</comment>
<dbReference type="InterPro" id="IPR021109">
    <property type="entry name" value="Peptidase_aspartic_dom_sf"/>
</dbReference>
<dbReference type="SMART" id="SM00343">
    <property type="entry name" value="ZnF_C2HC"/>
    <property type="match status" value="1"/>
</dbReference>
<keyword evidence="10" id="KW-0175">Coiled coil</keyword>
<evidence type="ECO:0000256" key="6">
    <source>
        <dbReference type="ARBA" id="ARBA00022759"/>
    </source>
</evidence>
<evidence type="ECO:0000256" key="4">
    <source>
        <dbReference type="ARBA" id="ARBA00022695"/>
    </source>
</evidence>
<dbReference type="STRING" id="1423351.A0A074RFF3"/>
<evidence type="ECO:0000256" key="1">
    <source>
        <dbReference type="ARBA" id="ARBA00012493"/>
    </source>
</evidence>
<dbReference type="InterPro" id="IPR050951">
    <property type="entry name" value="Retrovirus_Pol_polyprotein"/>
</dbReference>
<dbReference type="Pfam" id="PF00078">
    <property type="entry name" value="RVT_1"/>
    <property type="match status" value="1"/>
</dbReference>
<evidence type="ECO:0000256" key="10">
    <source>
        <dbReference type="SAM" id="Coils"/>
    </source>
</evidence>
<keyword evidence="6" id="KW-0255">Endonuclease</keyword>
<evidence type="ECO:0000259" key="12">
    <source>
        <dbReference type="PROSITE" id="PS50158"/>
    </source>
</evidence>
<proteinExistence type="predicted"/>
<dbReference type="Pfam" id="PF00098">
    <property type="entry name" value="zf-CCHC"/>
    <property type="match status" value="1"/>
</dbReference>
<feature type="compositionally biased region" description="Basic and acidic residues" evidence="11">
    <location>
        <begin position="140"/>
        <end position="182"/>
    </location>
</feature>
<dbReference type="Proteomes" id="UP000027456">
    <property type="component" value="Unassembled WGS sequence"/>
</dbReference>
<keyword evidence="8" id="KW-0695">RNA-directed DNA polymerase</keyword>
<feature type="compositionally biased region" description="Basic and acidic residues" evidence="11">
    <location>
        <begin position="994"/>
        <end position="1003"/>
    </location>
</feature>
<name>A0A074RFF3_9AGAM</name>
<dbReference type="PROSITE" id="PS50158">
    <property type="entry name" value="ZF_CCHC"/>
    <property type="match status" value="1"/>
</dbReference>
<gene>
    <name evidence="14" type="ORF">V565_265470</name>
</gene>
<organism evidence="14 15">
    <name type="scientific">Rhizoctonia solani 123E</name>
    <dbReference type="NCBI Taxonomy" id="1423351"/>
    <lineage>
        <taxon>Eukaryota</taxon>
        <taxon>Fungi</taxon>
        <taxon>Dikarya</taxon>
        <taxon>Basidiomycota</taxon>
        <taxon>Agaricomycotina</taxon>
        <taxon>Agaricomycetes</taxon>
        <taxon>Cantharellales</taxon>
        <taxon>Ceratobasidiaceae</taxon>
        <taxon>Rhizoctonia</taxon>
    </lineage>
</organism>
<dbReference type="PROSITE" id="PS50878">
    <property type="entry name" value="RT_POL"/>
    <property type="match status" value="1"/>
</dbReference>
<protein>
    <recommendedName>
        <fullName evidence="1">RNA-directed DNA polymerase</fullName>
        <ecNumber evidence="1">2.7.7.49</ecNumber>
    </recommendedName>
</protein>
<feature type="domain" description="Reverse transcriptase" evidence="13">
    <location>
        <begin position="476"/>
        <end position="659"/>
    </location>
</feature>
<keyword evidence="9" id="KW-0863">Zinc-finger</keyword>
<dbReference type="HOGENOM" id="CLU_275917_0_0_1"/>
<feature type="compositionally biased region" description="Basic and acidic residues" evidence="11">
    <location>
        <begin position="942"/>
        <end position="953"/>
    </location>
</feature>
<dbReference type="GO" id="GO:0008270">
    <property type="term" value="F:zinc ion binding"/>
    <property type="evidence" value="ECO:0007669"/>
    <property type="project" value="UniProtKB-KW"/>
</dbReference>
<dbReference type="AlphaFoldDB" id="A0A074RFF3"/>
<dbReference type="CDD" id="cd00303">
    <property type="entry name" value="retropepsin_like"/>
    <property type="match status" value="1"/>
</dbReference>
<dbReference type="PANTHER" id="PTHR37984:SF5">
    <property type="entry name" value="PROTEIN NYNRIN-LIKE"/>
    <property type="match status" value="1"/>
</dbReference>
<dbReference type="GO" id="GO:0006397">
    <property type="term" value="P:mRNA processing"/>
    <property type="evidence" value="ECO:0007669"/>
    <property type="project" value="UniProtKB-KW"/>
</dbReference>
<dbReference type="EC" id="2.7.7.49" evidence="1"/>
<dbReference type="InterPro" id="IPR041373">
    <property type="entry name" value="RT_RNaseH"/>
</dbReference>
<dbReference type="InterPro" id="IPR043502">
    <property type="entry name" value="DNA/RNA_pol_sf"/>
</dbReference>
<evidence type="ECO:0000256" key="3">
    <source>
        <dbReference type="ARBA" id="ARBA00022679"/>
    </source>
</evidence>
<dbReference type="GO" id="GO:0003676">
    <property type="term" value="F:nucleic acid binding"/>
    <property type="evidence" value="ECO:0007669"/>
    <property type="project" value="InterPro"/>
</dbReference>
<dbReference type="Pfam" id="PF17917">
    <property type="entry name" value="RT_RNaseH"/>
    <property type="match status" value="1"/>
</dbReference>
<feature type="non-terminal residue" evidence="14">
    <location>
        <position position="1157"/>
    </location>
</feature>
<keyword evidence="15" id="KW-1185">Reference proteome</keyword>
<feature type="region of interest" description="Disordered" evidence="11">
    <location>
        <begin position="101"/>
        <end position="182"/>
    </location>
</feature>
<dbReference type="GO" id="GO:0004519">
    <property type="term" value="F:endonuclease activity"/>
    <property type="evidence" value="ECO:0007669"/>
    <property type="project" value="UniProtKB-KW"/>
</dbReference>
<dbReference type="CDD" id="cd01647">
    <property type="entry name" value="RT_LTR"/>
    <property type="match status" value="1"/>
</dbReference>
<dbReference type="Pfam" id="PF17921">
    <property type="entry name" value="Integrase_H2C2"/>
    <property type="match status" value="1"/>
</dbReference>
<reference evidence="14 15" key="1">
    <citation type="submission" date="2013-12" db="EMBL/GenBank/DDBJ databases">
        <authorList>
            <person name="Cubeta M."/>
            <person name="Pakala S."/>
            <person name="Fedorova N."/>
            <person name="Thomas E."/>
            <person name="Dean R."/>
            <person name="Jabaji S."/>
            <person name="Neate S."/>
            <person name="Toda T."/>
            <person name="Tavantzis S."/>
            <person name="Vilgalys R."/>
            <person name="Bharathan N."/>
            <person name="Pakala S."/>
            <person name="Losada L.S."/>
            <person name="Zafar N."/>
            <person name="Nierman W."/>
        </authorList>
    </citation>
    <scope>NUCLEOTIDE SEQUENCE [LARGE SCALE GENOMIC DNA]</scope>
    <source>
        <strain evidence="14 15">123E</strain>
    </source>
</reference>
<evidence type="ECO:0000256" key="2">
    <source>
        <dbReference type="ARBA" id="ARBA00022664"/>
    </source>
</evidence>
<dbReference type="Gene3D" id="1.10.340.70">
    <property type="match status" value="1"/>
</dbReference>
<dbReference type="InterPro" id="IPR001878">
    <property type="entry name" value="Znf_CCHC"/>
</dbReference>
<dbReference type="Pfam" id="PF08284">
    <property type="entry name" value="RVP_2"/>
    <property type="match status" value="1"/>
</dbReference>
<accession>A0A074RFF3</accession>
<dbReference type="InterPro" id="IPR036875">
    <property type="entry name" value="Znf_CCHC_sf"/>
</dbReference>
<dbReference type="OrthoDB" id="3227343at2759"/>
<dbReference type="InterPro" id="IPR043128">
    <property type="entry name" value="Rev_trsase/Diguanyl_cyclase"/>
</dbReference>
<feature type="coiled-coil region" evidence="10">
    <location>
        <begin position="401"/>
        <end position="428"/>
    </location>
</feature>
<dbReference type="InterPro" id="IPR041588">
    <property type="entry name" value="Integrase_H2C2"/>
</dbReference>
<sequence length="1157" mass="130975">MWKLYQELFEHCFPFNYKQTLRERFQKAVQGNRSVKDYMRELRLYEKRLGDLAEREVRQRFWDGAHLYIRLKWTENGLNPEDSVLDKMIKTALRYERAEQMRVSETKKAEKVKSDHTRSKLTKPDKARNSRARSKSPSRFKGDKRDNQSKETRPERTGKSARENKSEKTAESTEQRLTHEEKEQYRAEGKCFKCGTVGHKSRDCPKKNKARPTKISSSAVRLKAMDDLADAVDRIECSAAKVKVAKKAKDQVAKAIERNASVVKDATRRVPKTIIVEVLINGEPAHAMLDTGSQSDLMSSTLADQLKLPKTRLGNPLCLQMAVTGSKSSINYCATVELQYQNIKSPRTFDIANLDGYDLVLGMPFLVEHQVTIRVSPPGISIGSATAVPIKLGDNTVLVRSAAAEVLNEKLETLREEMREKAEDLCKTAGETGLPPMRIINHRIPIIDEEKRYSKRGSRVAEALRPLWIEKHKGYTSTGRWKHSTGTNATPMLCIPKRNKDGKTALRTVFDLRERNANTQKLASPLPDIEDIFSDVLRHPFRTLLDGKDAYEQIRIEPKDVKHTVFVSPSGTMESLVMQQGDCNAGATYQTLMQAIFGAYIGKFMHVYLDDIVIFSDTITEHVEHIEKVLDVLREQKLYLSPGKMQFFAEELRILGHVIDKDGIRMDPDKVTSIENWKTPTNKDLLMSFIGAVGYLAPNCPEIRIPMGVLSKRATHTPWSWGPSDQRAFQETKDIVSKWRAHHRVALDYSTGAHPIYLVTDASYTGASGFVCQGESLENAKVAAFWSGKFKPAQQNYPVHEQELLAVVESLKKFKNLLHGVKFIIKTDHKGLTFLMSQKGASPRQARWFDTLSQFDFEIEYIPGETNKFADALSRIYSNEHRNTKRAESEYVDDSETEDEVPTIKVASGVITDSVETGPETAVVVSEFIDITPPVLRRSTRERKVPERLRQSESRQSAAPKHTETTKSSKRNKKTQEKTQATEAASTEDSTTESAREQPAAEREDPETLNEPSHHVFAKAMVGLNVEEAVKDKYEGDGFFGLISKDPASFPKFEIVDGLMLLNDRERKLLCIPDVMEGERKLRERIIDHAHLSLAHLGHKKTYAYMRESVWWKGMHKDVQDFCNACVACASAKSKTTAPYGKLVSLSVPTRPWQVIG</sequence>
<keyword evidence="4" id="KW-0548">Nucleotidyltransferase</keyword>
<dbReference type="Gene3D" id="3.30.70.270">
    <property type="match status" value="2"/>
</dbReference>
<dbReference type="CDD" id="cd09274">
    <property type="entry name" value="RNase_HI_RT_Ty3"/>
    <property type="match status" value="1"/>
</dbReference>
<dbReference type="EMBL" id="AZST01001729">
    <property type="protein sequence ID" value="KEP45514.1"/>
    <property type="molecule type" value="Genomic_DNA"/>
</dbReference>
<dbReference type="InterPro" id="IPR000477">
    <property type="entry name" value="RT_dom"/>
</dbReference>
<feature type="compositionally biased region" description="Basic and acidic residues" evidence="11">
    <location>
        <begin position="101"/>
        <end position="128"/>
    </location>
</feature>
<keyword evidence="3" id="KW-0808">Transferase</keyword>
<feature type="compositionally biased region" description="Low complexity" evidence="11">
    <location>
        <begin position="981"/>
        <end position="993"/>
    </location>
</feature>
<dbReference type="PANTHER" id="PTHR37984">
    <property type="entry name" value="PROTEIN CBG26694"/>
    <property type="match status" value="1"/>
</dbReference>
<keyword evidence="9" id="KW-0862">Zinc</keyword>
<dbReference type="GO" id="GO:0003964">
    <property type="term" value="F:RNA-directed DNA polymerase activity"/>
    <property type="evidence" value="ECO:0007669"/>
    <property type="project" value="UniProtKB-KW"/>
</dbReference>
<evidence type="ECO:0000259" key="13">
    <source>
        <dbReference type="PROSITE" id="PS50878"/>
    </source>
</evidence>
<keyword evidence="2" id="KW-0507">mRNA processing</keyword>
<dbReference type="SUPFAM" id="SSF57756">
    <property type="entry name" value="Retrovirus zinc finger-like domains"/>
    <property type="match status" value="1"/>
</dbReference>
<dbReference type="SUPFAM" id="SSF56672">
    <property type="entry name" value="DNA/RNA polymerases"/>
    <property type="match status" value="1"/>
</dbReference>
<keyword evidence="5" id="KW-0540">Nuclease</keyword>
<evidence type="ECO:0000256" key="7">
    <source>
        <dbReference type="ARBA" id="ARBA00022801"/>
    </source>
</evidence>
<keyword evidence="7" id="KW-0378">Hydrolase</keyword>